<gene>
    <name evidence="2" type="ORF">EV138_4786</name>
</gene>
<evidence type="ECO:0000256" key="1">
    <source>
        <dbReference type="SAM" id="Phobius"/>
    </source>
</evidence>
<evidence type="ECO:0000313" key="2">
    <source>
        <dbReference type="EMBL" id="TDU91185.1"/>
    </source>
</evidence>
<keyword evidence="1" id="KW-0472">Membrane</keyword>
<reference evidence="2 3" key="1">
    <citation type="submission" date="2019-03" db="EMBL/GenBank/DDBJ databases">
        <title>Genomic Encyclopedia of Type Strains, Phase III (KMG-III): the genomes of soil and plant-associated and newly described type strains.</title>
        <authorList>
            <person name="Whitman W."/>
        </authorList>
    </citation>
    <scope>NUCLEOTIDE SEQUENCE [LARGE SCALE GENOMIC DNA]</scope>
    <source>
        <strain evidence="2 3">VKM Ac-2575</strain>
    </source>
</reference>
<proteinExistence type="predicted"/>
<keyword evidence="1" id="KW-0812">Transmembrane</keyword>
<sequence>MTTPGPPIRLGIVPPTFRDSSGETGDEPVNLRLKAWEVPLRAGAGAFILNSGLTKLRADDDAAKQTHGFATSAYPALDRLDPRLFVGALSAGEIALGAALLVPVVPAALAGAGLIAFSGGLLGLYLRTPGLRQERSLRPTERGIPIAKDVWLLAIGLAFVADEVRDRWRAKS</sequence>
<organism evidence="2 3">
    <name type="scientific">Kribbella voronezhensis</name>
    <dbReference type="NCBI Taxonomy" id="2512212"/>
    <lineage>
        <taxon>Bacteria</taxon>
        <taxon>Bacillati</taxon>
        <taxon>Actinomycetota</taxon>
        <taxon>Actinomycetes</taxon>
        <taxon>Propionibacteriales</taxon>
        <taxon>Kribbellaceae</taxon>
        <taxon>Kribbella</taxon>
    </lineage>
</organism>
<evidence type="ECO:0008006" key="4">
    <source>
        <dbReference type="Google" id="ProtNLM"/>
    </source>
</evidence>
<keyword evidence="1" id="KW-1133">Transmembrane helix</keyword>
<accession>A0A4R7TG38</accession>
<dbReference type="EMBL" id="SOCE01000001">
    <property type="protein sequence ID" value="TDU91185.1"/>
    <property type="molecule type" value="Genomic_DNA"/>
</dbReference>
<protein>
    <recommendedName>
        <fullName evidence="4">DoxX-like protein</fullName>
    </recommendedName>
</protein>
<dbReference type="Proteomes" id="UP000295151">
    <property type="component" value="Unassembled WGS sequence"/>
</dbReference>
<comment type="caution">
    <text evidence="2">The sequence shown here is derived from an EMBL/GenBank/DDBJ whole genome shotgun (WGS) entry which is preliminary data.</text>
</comment>
<feature type="transmembrane region" description="Helical" evidence="1">
    <location>
        <begin position="108"/>
        <end position="126"/>
    </location>
</feature>
<keyword evidence="3" id="KW-1185">Reference proteome</keyword>
<name>A0A4R7TG38_9ACTN</name>
<evidence type="ECO:0000313" key="3">
    <source>
        <dbReference type="Proteomes" id="UP000295151"/>
    </source>
</evidence>
<dbReference type="AlphaFoldDB" id="A0A4R7TG38"/>